<comment type="caution">
    <text evidence="14">The sequence shown here is derived from an EMBL/GenBank/DDBJ whole genome shotgun (WGS) entry which is preliminary data.</text>
</comment>
<dbReference type="Gene3D" id="3.30.1360.40">
    <property type="match status" value="1"/>
</dbReference>
<evidence type="ECO:0000256" key="12">
    <source>
        <dbReference type="SAM" id="MobiDB-lite"/>
    </source>
</evidence>
<comment type="caution">
    <text evidence="9">Lacks conserved residue(s) required for the propagation of feature annotation.</text>
</comment>
<feature type="active site" description="O-(5'-phospho-DNA)-tyrosine intermediate" evidence="9 10">
    <location>
        <position position="142"/>
    </location>
</feature>
<proteinExistence type="inferred from homology"/>
<dbReference type="InterPro" id="IPR006691">
    <property type="entry name" value="GyrA/parC_rep"/>
</dbReference>
<evidence type="ECO:0000256" key="7">
    <source>
        <dbReference type="ARBA" id="ARBA00023235"/>
    </source>
</evidence>
<evidence type="ECO:0000256" key="2">
    <source>
        <dbReference type="ARBA" id="ARBA00008263"/>
    </source>
</evidence>
<evidence type="ECO:0000256" key="4">
    <source>
        <dbReference type="ARBA" id="ARBA00022840"/>
    </source>
</evidence>
<dbReference type="FunFam" id="1.10.268.10:FF:000001">
    <property type="entry name" value="DNA gyrase subunit A"/>
    <property type="match status" value="1"/>
</dbReference>
<protein>
    <recommendedName>
        <fullName evidence="9">DNA gyrase subunit A</fullName>
        <ecNumber evidence="9">5.6.2.2</ecNumber>
    </recommendedName>
</protein>
<evidence type="ECO:0000256" key="9">
    <source>
        <dbReference type="HAMAP-Rule" id="MF_01897"/>
    </source>
</evidence>
<comment type="miscellaneous">
    <text evidence="9">Few gyrases are as efficient as E.coli at forming negative supercoils. Not all organisms have 2 type II topoisomerases; in organisms with a single type II topoisomerase this enzyme also has to decatenate newly replicated chromosomes.</text>
</comment>
<dbReference type="GO" id="GO:0009330">
    <property type="term" value="C:DNA topoisomerase type II (double strand cut, ATP-hydrolyzing) complex"/>
    <property type="evidence" value="ECO:0007669"/>
    <property type="project" value="TreeGrafter"/>
</dbReference>
<dbReference type="GO" id="GO:0003677">
    <property type="term" value="F:DNA binding"/>
    <property type="evidence" value="ECO:0007669"/>
    <property type="project" value="UniProtKB-UniRule"/>
</dbReference>
<dbReference type="GO" id="GO:0005737">
    <property type="term" value="C:cytoplasm"/>
    <property type="evidence" value="ECO:0007669"/>
    <property type="project" value="UniProtKB-SubCell"/>
</dbReference>
<feature type="domain" description="Topo IIA-type catalytic" evidence="13">
    <location>
        <begin position="54"/>
        <end position="520"/>
    </location>
</feature>
<dbReference type="PANTHER" id="PTHR43493">
    <property type="entry name" value="DNA GYRASE/TOPOISOMERASE SUBUNIT A"/>
    <property type="match status" value="1"/>
</dbReference>
<keyword evidence="7 9" id="KW-0413">Isomerase</keyword>
<dbReference type="Pfam" id="PF03989">
    <property type="entry name" value="DNA_gyraseA_C"/>
    <property type="match status" value="6"/>
</dbReference>
<dbReference type="EC" id="5.6.2.2" evidence="9"/>
<organism evidence="14 15">
    <name type="scientific">Candidatus Doudnabacteria bacterium CG10_big_fil_rev_8_21_14_0_10_41_10</name>
    <dbReference type="NCBI Taxonomy" id="1974551"/>
    <lineage>
        <taxon>Bacteria</taxon>
        <taxon>Candidatus Doudnaibacteriota</taxon>
    </lineage>
</organism>
<evidence type="ECO:0000256" key="8">
    <source>
        <dbReference type="ARBA" id="ARBA00063644"/>
    </source>
</evidence>
<evidence type="ECO:0000313" key="15">
    <source>
        <dbReference type="Proteomes" id="UP000230557"/>
    </source>
</evidence>
<feature type="coiled-coil region" evidence="11">
    <location>
        <begin position="457"/>
        <end position="505"/>
    </location>
</feature>
<dbReference type="Gene3D" id="3.90.199.10">
    <property type="entry name" value="Topoisomerase II, domain 5"/>
    <property type="match status" value="1"/>
</dbReference>
<dbReference type="AlphaFoldDB" id="A0A2H0VDS8"/>
<dbReference type="CDD" id="cd00187">
    <property type="entry name" value="TOP4c"/>
    <property type="match status" value="1"/>
</dbReference>
<evidence type="ECO:0000256" key="5">
    <source>
        <dbReference type="ARBA" id="ARBA00023029"/>
    </source>
</evidence>
<dbReference type="SUPFAM" id="SSF56719">
    <property type="entry name" value="Type II DNA topoisomerase"/>
    <property type="match status" value="1"/>
</dbReference>
<reference evidence="15" key="1">
    <citation type="submission" date="2017-09" db="EMBL/GenBank/DDBJ databases">
        <title>Depth-based differentiation of microbial function through sediment-hosted aquifers and enrichment of novel symbionts in the deep terrestrial subsurface.</title>
        <authorList>
            <person name="Probst A.J."/>
            <person name="Ladd B."/>
            <person name="Jarett J.K."/>
            <person name="Geller-Mcgrath D.E."/>
            <person name="Sieber C.M.K."/>
            <person name="Emerson J.B."/>
            <person name="Anantharaman K."/>
            <person name="Thomas B.C."/>
            <person name="Malmstrom R."/>
            <person name="Stieglmeier M."/>
            <person name="Klingl A."/>
            <person name="Woyke T."/>
            <person name="Ryan C.M."/>
            <person name="Banfield J.F."/>
        </authorList>
    </citation>
    <scope>NUCLEOTIDE SEQUENCE [LARGE SCALE GENOMIC DNA]</scope>
</reference>
<comment type="subunit">
    <text evidence="8">Heterotetramer composed of ParC and ParE.</text>
</comment>
<keyword evidence="11" id="KW-0175">Coiled coil</keyword>
<dbReference type="InterPro" id="IPR002205">
    <property type="entry name" value="Topo_IIA_dom_A"/>
</dbReference>
<dbReference type="PROSITE" id="PS52040">
    <property type="entry name" value="TOPO_IIA"/>
    <property type="match status" value="1"/>
</dbReference>
<dbReference type="GO" id="GO:0005694">
    <property type="term" value="C:chromosome"/>
    <property type="evidence" value="ECO:0007669"/>
    <property type="project" value="InterPro"/>
</dbReference>
<dbReference type="PANTHER" id="PTHR43493:SF5">
    <property type="entry name" value="DNA GYRASE SUBUNIT A, CHLOROPLASTIC_MITOCHONDRIAL"/>
    <property type="match status" value="1"/>
</dbReference>
<dbReference type="FunFam" id="3.30.1360.40:FF:000002">
    <property type="entry name" value="DNA gyrase subunit A"/>
    <property type="match status" value="1"/>
</dbReference>
<keyword evidence="5 9" id="KW-0799">Topoisomerase</keyword>
<name>A0A2H0VDS8_9BACT</name>
<keyword evidence="6 9" id="KW-0238">DNA-binding</keyword>
<evidence type="ECO:0000313" key="14">
    <source>
        <dbReference type="EMBL" id="PIR97258.1"/>
    </source>
</evidence>
<dbReference type="SMART" id="SM00434">
    <property type="entry name" value="TOP4c"/>
    <property type="match status" value="1"/>
</dbReference>
<dbReference type="NCBIfam" id="TIGR01063">
    <property type="entry name" value="gyrA"/>
    <property type="match status" value="1"/>
</dbReference>
<dbReference type="InterPro" id="IPR013758">
    <property type="entry name" value="Topo_IIA_A/C_ab"/>
</dbReference>
<comment type="subcellular location">
    <subcellularLocation>
        <location evidence="9">Cytoplasm</location>
    </subcellularLocation>
</comment>
<feature type="region of interest" description="Disordered" evidence="12">
    <location>
        <begin position="1"/>
        <end position="25"/>
    </location>
</feature>
<dbReference type="InterPro" id="IPR013757">
    <property type="entry name" value="Topo_IIA_A_a_sf"/>
</dbReference>
<evidence type="ECO:0000256" key="11">
    <source>
        <dbReference type="SAM" id="Coils"/>
    </source>
</evidence>
<dbReference type="FunFam" id="2.120.10.90:FF:000005">
    <property type="entry name" value="DNA topoisomerase 4 subunit A"/>
    <property type="match status" value="1"/>
</dbReference>
<keyword evidence="3 9" id="KW-0547">Nucleotide-binding</keyword>
<comment type="function">
    <text evidence="9">A type II topoisomerase that negatively supercoils closed circular double-stranded (ds) DNA in an ATP-dependent manner to modulate DNA topology and maintain chromosomes in an underwound state. Negative supercoiling favors strand separation, and DNA replication, transcription, recombination and repair, all of which involve strand separation. Also able to catalyze the interconversion of other topological isomers of dsDNA rings, including catenanes and knotted rings. Type II topoisomerases break and join 2 DNA strands simultaneously in an ATP-dependent manner.</text>
</comment>
<dbReference type="FunFam" id="3.90.199.10:FF:000001">
    <property type="entry name" value="DNA gyrase subunit A"/>
    <property type="match status" value="1"/>
</dbReference>
<dbReference type="InterPro" id="IPR013760">
    <property type="entry name" value="Topo_IIA-like_dom_sf"/>
</dbReference>
<comment type="subunit">
    <text evidence="9">Heterotetramer, composed of two GyrA and two GyrB chains. In the heterotetramer, GyrA contains the active site tyrosine that forms a transient covalent intermediate with DNA, while GyrB binds cofactors and catalyzes ATP hydrolysis.</text>
</comment>
<evidence type="ECO:0000256" key="3">
    <source>
        <dbReference type="ARBA" id="ARBA00022741"/>
    </source>
</evidence>
<accession>A0A2H0VDS8</accession>
<dbReference type="InterPro" id="IPR035516">
    <property type="entry name" value="Gyrase/topoIV_suA_C"/>
</dbReference>
<sequence length="833" mass="92817">MKNKSKKSLPKNYSDKKDSDKQSAVGQVIPRSIELEMRESYLDYAMSVIVSRALPDVRDGLKPVHRRVLYAMQGLGLKSTAKYRKSATVVGEVLGKYHPHGDTAVYDSLVRLAQDFSMRYQLVDGQGNFGSLDGDGAAAMRYTECRLTKPAEEMLKDLDKETVAWMDNYDSTRKEPKVLPANLPNLLLNGTVGIAVGMATNIPPHNLGELIDAIALLIENPDTSHSDLMEIVNGPDFPTGGIIYDWKAIKEAYATGRGGMAVRGKADIVEGKDGKFQIIITEIPYQVNKANLLQQFADLVNDKKIEGIKDLRDESDKDGVRIVVDLKKEALPNKILNQLYKSSQLQETYHLNMLALVDGIEPRVLNLKSVLEYYIKHRQEVVRLRTEFELKKAKDRAHILEGLSKALKNIDAVIQTIKKSENREIAHHNLMKKFRLTDLQAGAILEMRLSTLSGLERKKIDDELKEKKKLIAHLEDILRSAKKILEIVKKELLEVREKYADERRTKLVKQPLGEFKVEDLIPDESTIVVITKTGYVKRLAPDTYRTQTRGGKGVIGMTTKDEDIVEHLLSSSTHDDILFFTNKGRVFQTKIYELPVASRTAKGQALVNFLQLQTGEVATAVYSRSKNTEVKYLVMATKNGVIKKTEMAEFEKVRRSGLIAINLKSGDELQWIHPSMGGDEVVLVTSQGQSIRFSEKQVRPMGRTASGVRGLKLKKDDFVIAMDVVYKPKDKEKLQLLVVSSHGLGKRSDLGLYKVQGRGGGGIKTLNVTEKTGEVVGAYVIDATAEKDLVVISEKGQTLRTKLQSIPTLGRATQGVRIMKLASGDKIASASLV</sequence>
<dbReference type="GO" id="GO:0006261">
    <property type="term" value="P:DNA-templated DNA replication"/>
    <property type="evidence" value="ECO:0007669"/>
    <property type="project" value="UniProtKB-UniRule"/>
</dbReference>
<dbReference type="NCBIfam" id="NF004044">
    <property type="entry name" value="PRK05561.1"/>
    <property type="match status" value="1"/>
</dbReference>
<dbReference type="Gene3D" id="1.10.268.10">
    <property type="entry name" value="Topoisomerase, domain 3"/>
    <property type="match status" value="1"/>
</dbReference>
<keyword evidence="9" id="KW-0963">Cytoplasm</keyword>
<evidence type="ECO:0000259" key="13">
    <source>
        <dbReference type="PROSITE" id="PS52040"/>
    </source>
</evidence>
<dbReference type="NCBIfam" id="NF004043">
    <property type="entry name" value="PRK05560.1"/>
    <property type="match status" value="1"/>
</dbReference>
<dbReference type="Gene3D" id="2.120.10.90">
    <property type="entry name" value="DNA gyrase/topoisomerase IV, subunit A, C-terminal"/>
    <property type="match status" value="1"/>
</dbReference>
<evidence type="ECO:0000256" key="6">
    <source>
        <dbReference type="ARBA" id="ARBA00023125"/>
    </source>
</evidence>
<dbReference type="EMBL" id="PFAJ01000033">
    <property type="protein sequence ID" value="PIR97258.1"/>
    <property type="molecule type" value="Genomic_DNA"/>
</dbReference>
<comment type="similarity">
    <text evidence="2 9">Belongs to the type II topoisomerase GyrA/ParC subunit family.</text>
</comment>
<dbReference type="GO" id="GO:0034335">
    <property type="term" value="F:DNA negative supercoiling activity"/>
    <property type="evidence" value="ECO:0007669"/>
    <property type="project" value="UniProtKB-ARBA"/>
</dbReference>
<keyword evidence="4 9" id="KW-0067">ATP-binding</keyword>
<dbReference type="Pfam" id="PF00521">
    <property type="entry name" value="DNA_topoisoIV"/>
    <property type="match status" value="1"/>
</dbReference>
<evidence type="ECO:0000256" key="1">
    <source>
        <dbReference type="ARBA" id="ARBA00000185"/>
    </source>
</evidence>
<gene>
    <name evidence="9" type="primary">gyrA</name>
    <name evidence="14" type="ORF">COT91_02360</name>
</gene>
<dbReference type="InterPro" id="IPR005743">
    <property type="entry name" value="GyrA"/>
</dbReference>
<dbReference type="Proteomes" id="UP000230557">
    <property type="component" value="Unassembled WGS sequence"/>
</dbReference>
<comment type="catalytic activity">
    <reaction evidence="1 9 10">
        <text>ATP-dependent breakage, passage and rejoining of double-stranded DNA.</text>
        <dbReference type="EC" id="5.6.2.2"/>
    </reaction>
</comment>
<dbReference type="SUPFAM" id="SSF101904">
    <property type="entry name" value="GyrA/ParC C-terminal domain-like"/>
    <property type="match status" value="1"/>
</dbReference>
<dbReference type="GO" id="GO:0005524">
    <property type="term" value="F:ATP binding"/>
    <property type="evidence" value="ECO:0007669"/>
    <property type="project" value="UniProtKB-UniRule"/>
</dbReference>
<dbReference type="GO" id="GO:0006265">
    <property type="term" value="P:DNA topological change"/>
    <property type="evidence" value="ECO:0007669"/>
    <property type="project" value="UniProtKB-UniRule"/>
</dbReference>
<evidence type="ECO:0000256" key="10">
    <source>
        <dbReference type="PROSITE-ProRule" id="PRU01384"/>
    </source>
</evidence>
<dbReference type="InterPro" id="IPR050220">
    <property type="entry name" value="Type_II_DNA_Topoisomerases"/>
</dbReference>
<dbReference type="HAMAP" id="MF_01897">
    <property type="entry name" value="GyrA"/>
    <property type="match status" value="1"/>
</dbReference>